<dbReference type="AlphaFoldDB" id="A0A3D0WE82"/>
<comment type="caution">
    <text evidence="7">The sequence shown here is derived from an EMBL/GenBank/DDBJ whole genome shotgun (WGS) entry which is preliminary data.</text>
</comment>
<evidence type="ECO:0000256" key="2">
    <source>
        <dbReference type="ARBA" id="ARBA00004613"/>
    </source>
</evidence>
<dbReference type="EMBL" id="DOYJ01000348">
    <property type="protein sequence ID" value="HCB76930.1"/>
    <property type="molecule type" value="Genomic_DNA"/>
</dbReference>
<evidence type="ECO:0000313" key="8">
    <source>
        <dbReference type="Proteomes" id="UP000262699"/>
    </source>
</evidence>
<protein>
    <submittedName>
        <fullName evidence="7">Flagellin FliC</fullName>
    </submittedName>
</protein>
<dbReference type="Pfam" id="PF00669">
    <property type="entry name" value="Flagellin_N"/>
    <property type="match status" value="1"/>
</dbReference>
<evidence type="ECO:0000256" key="3">
    <source>
        <dbReference type="ARBA" id="ARBA00005709"/>
    </source>
</evidence>
<feature type="region of interest" description="Disordered" evidence="5">
    <location>
        <begin position="96"/>
        <end position="117"/>
    </location>
</feature>
<reference evidence="7 8" key="1">
    <citation type="journal article" date="2018" name="Nat. Biotechnol.">
        <title>A standardized bacterial taxonomy based on genome phylogeny substantially revises the tree of life.</title>
        <authorList>
            <person name="Parks D.H."/>
            <person name="Chuvochina M."/>
            <person name="Waite D.W."/>
            <person name="Rinke C."/>
            <person name="Skarshewski A."/>
            <person name="Chaumeil P.A."/>
            <person name="Hugenholtz P."/>
        </authorList>
    </citation>
    <scope>NUCLEOTIDE SEQUENCE [LARGE SCALE GENOMIC DNA]</scope>
    <source>
        <strain evidence="7">UBA9015</strain>
    </source>
</reference>
<evidence type="ECO:0000313" key="7">
    <source>
        <dbReference type="EMBL" id="HCB76930.1"/>
    </source>
</evidence>
<proteinExistence type="inferred from homology"/>
<gene>
    <name evidence="7" type="ORF">DEP91_12300</name>
</gene>
<keyword evidence="7" id="KW-0969">Cilium</keyword>
<dbReference type="PANTHER" id="PTHR42792">
    <property type="entry name" value="FLAGELLIN"/>
    <property type="match status" value="1"/>
</dbReference>
<organism evidence="7 8">
    <name type="scientific">Sphingomonas bacterium</name>
    <dbReference type="NCBI Taxonomy" id="1895847"/>
    <lineage>
        <taxon>Bacteria</taxon>
        <taxon>Pseudomonadati</taxon>
        <taxon>Pseudomonadota</taxon>
        <taxon>Alphaproteobacteria</taxon>
        <taxon>Sphingomonadales</taxon>
        <taxon>Sphingomonadaceae</taxon>
        <taxon>Sphingomonas</taxon>
    </lineage>
</organism>
<evidence type="ECO:0000256" key="1">
    <source>
        <dbReference type="ARBA" id="ARBA00004365"/>
    </source>
</evidence>
<name>A0A3D0WE82_9SPHN</name>
<comment type="subcellular location">
    <subcellularLocation>
        <location evidence="1">Bacterial flagellum</location>
    </subcellularLocation>
    <subcellularLocation>
        <location evidence="2">Secreted</location>
    </subcellularLocation>
</comment>
<dbReference type="Proteomes" id="UP000262699">
    <property type="component" value="Unassembled WGS sequence"/>
</dbReference>
<dbReference type="PRINTS" id="PR00207">
    <property type="entry name" value="FLAGELLIN"/>
</dbReference>
<dbReference type="Gene3D" id="1.20.1330.10">
    <property type="entry name" value="f41 fragment of flagellin, N-terminal domain"/>
    <property type="match status" value="1"/>
</dbReference>
<accession>A0A3D0WE82</accession>
<dbReference type="GO" id="GO:0005198">
    <property type="term" value="F:structural molecule activity"/>
    <property type="evidence" value="ECO:0007669"/>
    <property type="project" value="InterPro"/>
</dbReference>
<sequence length="117" mass="12222">MTVIGTNIGSLRAANASTSAGEALKSSMERLSTGKRINSSKDDAAGLAIAQSMTSQIKGMNQAIRNSNDGISLAQTAEGALGEVTNMLQRVRELAVQSSSGTYSETDRDNIQAEVDE</sequence>
<keyword evidence="7" id="KW-0966">Cell projection</keyword>
<feature type="non-terminal residue" evidence="7">
    <location>
        <position position="117"/>
    </location>
</feature>
<dbReference type="GO" id="GO:0009288">
    <property type="term" value="C:bacterial-type flagellum"/>
    <property type="evidence" value="ECO:0007669"/>
    <property type="project" value="UniProtKB-SubCell"/>
</dbReference>
<dbReference type="SUPFAM" id="SSF64518">
    <property type="entry name" value="Phase 1 flagellin"/>
    <property type="match status" value="1"/>
</dbReference>
<keyword evidence="4" id="KW-0975">Bacterial flagellum</keyword>
<evidence type="ECO:0000259" key="6">
    <source>
        <dbReference type="Pfam" id="PF00669"/>
    </source>
</evidence>
<comment type="similarity">
    <text evidence="3">Belongs to the bacterial flagellin family.</text>
</comment>
<dbReference type="InterPro" id="IPR001029">
    <property type="entry name" value="Flagellin_N"/>
</dbReference>
<dbReference type="InterPro" id="IPR001492">
    <property type="entry name" value="Flagellin"/>
</dbReference>
<dbReference type="PANTHER" id="PTHR42792:SF2">
    <property type="entry name" value="FLAGELLIN"/>
    <property type="match status" value="1"/>
</dbReference>
<evidence type="ECO:0000256" key="4">
    <source>
        <dbReference type="ARBA" id="ARBA00023143"/>
    </source>
</evidence>
<keyword evidence="7" id="KW-0282">Flagellum</keyword>
<evidence type="ECO:0000256" key="5">
    <source>
        <dbReference type="SAM" id="MobiDB-lite"/>
    </source>
</evidence>
<dbReference type="GO" id="GO:0005576">
    <property type="term" value="C:extracellular region"/>
    <property type="evidence" value="ECO:0007669"/>
    <property type="project" value="UniProtKB-SubCell"/>
</dbReference>
<feature type="domain" description="Flagellin N-terminal" evidence="6">
    <location>
        <begin position="4"/>
        <end position="116"/>
    </location>
</feature>